<evidence type="ECO:0000256" key="5">
    <source>
        <dbReference type="SAM" id="MobiDB-lite"/>
    </source>
</evidence>
<organism evidence="7">
    <name type="scientific">uncultured Rubrobacteraceae bacterium</name>
    <dbReference type="NCBI Taxonomy" id="349277"/>
    <lineage>
        <taxon>Bacteria</taxon>
        <taxon>Bacillati</taxon>
        <taxon>Actinomycetota</taxon>
        <taxon>Rubrobacteria</taxon>
        <taxon>Rubrobacterales</taxon>
        <taxon>Rubrobacteraceae</taxon>
        <taxon>environmental samples</taxon>
    </lineage>
</organism>
<dbReference type="InterPro" id="IPR003395">
    <property type="entry name" value="RecF/RecN/SMC_N"/>
</dbReference>
<comment type="subunit">
    <text evidence="2">Heterodimer of SbcC and SbcD.</text>
</comment>
<dbReference type="AlphaFoldDB" id="A0A6J4NRJ9"/>
<evidence type="ECO:0000256" key="3">
    <source>
        <dbReference type="ARBA" id="ARBA00013368"/>
    </source>
</evidence>
<dbReference type="GO" id="GO:0006302">
    <property type="term" value="P:double-strand break repair"/>
    <property type="evidence" value="ECO:0007669"/>
    <property type="project" value="InterPro"/>
</dbReference>
<dbReference type="InterPro" id="IPR027417">
    <property type="entry name" value="P-loop_NTPase"/>
</dbReference>
<evidence type="ECO:0000259" key="6">
    <source>
        <dbReference type="Pfam" id="PF02463"/>
    </source>
</evidence>
<dbReference type="Gene3D" id="3.40.50.300">
    <property type="entry name" value="P-loop containing nucleotide triphosphate hydrolases"/>
    <property type="match status" value="2"/>
</dbReference>
<feature type="coiled-coil region" evidence="4">
    <location>
        <begin position="506"/>
        <end position="554"/>
    </location>
</feature>
<keyword evidence="4" id="KW-0175">Coiled coil</keyword>
<feature type="region of interest" description="Disordered" evidence="5">
    <location>
        <begin position="453"/>
        <end position="477"/>
    </location>
</feature>
<reference evidence="7" key="1">
    <citation type="submission" date="2020-02" db="EMBL/GenBank/DDBJ databases">
        <authorList>
            <person name="Meier V. D."/>
        </authorList>
    </citation>
    <scope>NUCLEOTIDE SEQUENCE</scope>
    <source>
        <strain evidence="7">AVDCRST_MAG01</strain>
    </source>
</reference>
<feature type="region of interest" description="Disordered" evidence="5">
    <location>
        <begin position="309"/>
        <end position="329"/>
    </location>
</feature>
<feature type="coiled-coil region" evidence="4">
    <location>
        <begin position="172"/>
        <end position="263"/>
    </location>
</feature>
<dbReference type="Pfam" id="PF02463">
    <property type="entry name" value="SMC_N"/>
    <property type="match status" value="1"/>
</dbReference>
<gene>
    <name evidence="7" type="ORF">AVDCRST_MAG01-01-731</name>
</gene>
<accession>A0A6J4NRJ9</accession>
<dbReference type="PANTHER" id="PTHR32114">
    <property type="entry name" value="ABC TRANSPORTER ABCH.3"/>
    <property type="match status" value="1"/>
</dbReference>
<sequence>MILERLFIQNYKQFRDPMELHPPEGAIGVVGSNGAGKSTLFESILWAFFGSRGGGPRFANESIPWSGGSTKEPSIVEITLATDGGSYTVRRQLKGGATSAEVRDGEDRTIVTGTSDVIRWVEETLLGMDRTAFEATFYARQKELRFFAQDDGISRVRRISKLLGIGGVEAAQALLREDRNALRSEARVLEKRLAEADLESFQAELKAAREACERLEGELEKVSEELGSAEEELKSAREARLSLESSYRKHSRLTADLRAAEAEGRRAADRVAEDEKDLADLAAAEEELGRLKPRTARLPEVTAELERLEEDRRRAEERDRGRKESLQGQRRISDIEGEVWDVLEELDGGDGEVLPGFHALFDLDGQELLREAVAVLDGVSGELEGAEDRYEELRELSSRYKKLGAAIEEERAARRRYEETRDEARELREEIEDFSGGEDLERRQKDLREEEEKLKEVAAHHRGRANADEREAKNVDKAREAIDSGAEDHCPTCHRGFEGGEQEEISDTLKRQAASLRRRAAAETAEAEKLAASAAETAEKLQRLETKLDRWRVLRETLARVTDRTADRLETAENLSANLRGLREALGDAEPPTEQDLEAARVRRERLRGVRDARPTVASLATEHSKLTERVTELMARLKELAGLSYDPDEHRLKREEKDGLERARGRVEELERRLETRAGVEEALGEARGRVEEAGKDAEKLRAELSALGFDEAAYEATSQRVSAAEERASGLRDAREGLGGDWKDADHRIERATSELKRLDDDRKLANERAAAAARMDEMDGLFTEFFRSLTARARPMLEAEASGLVRELTDSRYESMEFDENYRVRLLDRFDDSYAIERFSGGEADVASLSARVALSRLVAARGGNTLGFLVLDEVFGSLDAGRRNNVLLALERLKRSFGQIFIISHVGEVQESALVDEVWMIEEDEEGKSLVRRMDAFGSSPEPLLEAGALGADGLHTE</sequence>
<evidence type="ECO:0000256" key="4">
    <source>
        <dbReference type="SAM" id="Coils"/>
    </source>
</evidence>
<feature type="coiled-coil region" evidence="4">
    <location>
        <begin position="654"/>
        <end position="705"/>
    </location>
</feature>
<feature type="compositionally biased region" description="Basic and acidic residues" evidence="5">
    <location>
        <begin position="309"/>
        <end position="325"/>
    </location>
</feature>
<dbReference type="GO" id="GO:0016887">
    <property type="term" value="F:ATP hydrolysis activity"/>
    <property type="evidence" value="ECO:0007669"/>
    <property type="project" value="InterPro"/>
</dbReference>
<feature type="domain" description="RecF/RecN/SMC N-terminal" evidence="6">
    <location>
        <begin position="3"/>
        <end position="928"/>
    </location>
</feature>
<comment type="similarity">
    <text evidence="1">Belongs to the SMC family. SbcC subfamily.</text>
</comment>
<proteinExistence type="inferred from homology"/>
<protein>
    <recommendedName>
        <fullName evidence="3">Nuclease SbcCD subunit C</fullName>
    </recommendedName>
</protein>
<evidence type="ECO:0000256" key="2">
    <source>
        <dbReference type="ARBA" id="ARBA00011322"/>
    </source>
</evidence>
<name>A0A6J4NRJ9_9ACTN</name>
<evidence type="ECO:0000256" key="1">
    <source>
        <dbReference type="ARBA" id="ARBA00006930"/>
    </source>
</evidence>
<dbReference type="EMBL" id="CADCUW010000116">
    <property type="protein sequence ID" value="CAA9395360.1"/>
    <property type="molecule type" value="Genomic_DNA"/>
</dbReference>
<evidence type="ECO:0000313" key="7">
    <source>
        <dbReference type="EMBL" id="CAA9395360.1"/>
    </source>
</evidence>
<dbReference type="SUPFAM" id="SSF52540">
    <property type="entry name" value="P-loop containing nucleoside triphosphate hydrolases"/>
    <property type="match status" value="2"/>
</dbReference>
<dbReference type="PANTHER" id="PTHR32114:SF2">
    <property type="entry name" value="ABC TRANSPORTER ABCH.3"/>
    <property type="match status" value="1"/>
</dbReference>